<dbReference type="RefSeq" id="WP_202871710.1">
    <property type="nucleotide sequence ID" value="NZ_SODP01000002.1"/>
</dbReference>
<evidence type="ECO:0000313" key="3">
    <source>
        <dbReference type="Proteomes" id="UP000295146"/>
    </source>
</evidence>
<feature type="compositionally biased region" description="Polar residues" evidence="1">
    <location>
        <begin position="1"/>
        <end position="12"/>
    </location>
</feature>
<dbReference type="AlphaFoldDB" id="A0A4R8C104"/>
<sequence>MATPRKTTTSGTAEKVSPRSDAAPRKKAAAPRRTAAKRTAPEAAEQPAEKMPEKESRPARNGRVPMRQVVLRAAGELQELIGRDPESVVGVERLDGDEWKIQVEVVESRRIPDTTSILAIYEVLADSNGSVVSYRRAGRYVRGKFDERDGS</sequence>
<gene>
    <name evidence="2" type="ORF">EV653_3416</name>
</gene>
<feature type="region of interest" description="Disordered" evidence="1">
    <location>
        <begin position="1"/>
        <end position="66"/>
    </location>
</feature>
<evidence type="ECO:0000256" key="1">
    <source>
        <dbReference type="SAM" id="MobiDB-lite"/>
    </source>
</evidence>
<name>A0A4R8C104_9ACTN</name>
<organism evidence="2 3">
    <name type="scientific">Kribbella pratensis</name>
    <dbReference type="NCBI Taxonomy" id="2512112"/>
    <lineage>
        <taxon>Bacteria</taxon>
        <taxon>Bacillati</taxon>
        <taxon>Actinomycetota</taxon>
        <taxon>Actinomycetes</taxon>
        <taxon>Propionibacteriales</taxon>
        <taxon>Kribbellaceae</taxon>
        <taxon>Kribbella</taxon>
    </lineage>
</organism>
<keyword evidence="3" id="KW-1185">Reference proteome</keyword>
<dbReference type="InterPro" id="IPR008634">
    <property type="entry name" value="Gas-vesicle_GvpO"/>
</dbReference>
<dbReference type="GO" id="GO:0031412">
    <property type="term" value="P:gas vesicle organization"/>
    <property type="evidence" value="ECO:0007669"/>
    <property type="project" value="InterPro"/>
</dbReference>
<accession>A0A4R8C104</accession>
<dbReference type="EMBL" id="SODP01000002">
    <property type="protein sequence ID" value="TDW69392.1"/>
    <property type="molecule type" value="Genomic_DNA"/>
</dbReference>
<reference evidence="2 3" key="1">
    <citation type="submission" date="2019-03" db="EMBL/GenBank/DDBJ databases">
        <title>Genomic Encyclopedia of Type Strains, Phase III (KMG-III): the genomes of soil and plant-associated and newly described type strains.</title>
        <authorList>
            <person name="Whitman W."/>
        </authorList>
    </citation>
    <scope>NUCLEOTIDE SEQUENCE [LARGE SCALE GENOMIC DNA]</scope>
    <source>
        <strain evidence="2 3">VKM Ac-2573</strain>
    </source>
</reference>
<protein>
    <submittedName>
        <fullName evidence="2">Gas vesicle protein GvpO</fullName>
    </submittedName>
</protein>
<dbReference type="Proteomes" id="UP000295146">
    <property type="component" value="Unassembled WGS sequence"/>
</dbReference>
<dbReference type="Pfam" id="PF05800">
    <property type="entry name" value="GvpO"/>
    <property type="match status" value="1"/>
</dbReference>
<evidence type="ECO:0000313" key="2">
    <source>
        <dbReference type="EMBL" id="TDW69392.1"/>
    </source>
</evidence>
<feature type="compositionally biased region" description="Basic residues" evidence="1">
    <location>
        <begin position="25"/>
        <end position="36"/>
    </location>
</feature>
<proteinExistence type="predicted"/>
<comment type="caution">
    <text evidence="2">The sequence shown here is derived from an EMBL/GenBank/DDBJ whole genome shotgun (WGS) entry which is preliminary data.</text>
</comment>
<feature type="compositionally biased region" description="Basic and acidic residues" evidence="1">
    <location>
        <begin position="47"/>
        <end position="58"/>
    </location>
</feature>